<organism evidence="5 6">
    <name type="scientific">Panacibacter ginsenosidivorans</name>
    <dbReference type="NCBI Taxonomy" id="1813871"/>
    <lineage>
        <taxon>Bacteria</taxon>
        <taxon>Pseudomonadati</taxon>
        <taxon>Bacteroidota</taxon>
        <taxon>Chitinophagia</taxon>
        <taxon>Chitinophagales</taxon>
        <taxon>Chitinophagaceae</taxon>
        <taxon>Panacibacter</taxon>
    </lineage>
</organism>
<gene>
    <name evidence="5" type="ORF">FRZ67_12075</name>
</gene>
<dbReference type="Proteomes" id="UP000321533">
    <property type="component" value="Chromosome"/>
</dbReference>
<dbReference type="PANTHER" id="PTHR31899:SF9">
    <property type="entry name" value="BETA-CAROTENE 3-HYDROXYLASE 1, CHLOROPLASTIC"/>
    <property type="match status" value="1"/>
</dbReference>
<dbReference type="KEGG" id="pgin:FRZ67_12075"/>
<feature type="transmembrane region" description="Helical" evidence="4">
    <location>
        <begin position="54"/>
        <end position="71"/>
    </location>
</feature>
<evidence type="ECO:0000256" key="4">
    <source>
        <dbReference type="SAM" id="Phobius"/>
    </source>
</evidence>
<evidence type="ECO:0000313" key="5">
    <source>
        <dbReference type="EMBL" id="QEC68003.1"/>
    </source>
</evidence>
<feature type="transmembrane region" description="Helical" evidence="4">
    <location>
        <begin position="76"/>
        <end position="95"/>
    </location>
</feature>
<dbReference type="GO" id="GO:0016123">
    <property type="term" value="P:xanthophyll biosynthetic process"/>
    <property type="evidence" value="ECO:0007669"/>
    <property type="project" value="TreeGrafter"/>
</dbReference>
<evidence type="ECO:0000313" key="6">
    <source>
        <dbReference type="Proteomes" id="UP000321533"/>
    </source>
</evidence>
<dbReference type="GO" id="GO:0016119">
    <property type="term" value="P:carotene metabolic process"/>
    <property type="evidence" value="ECO:0007669"/>
    <property type="project" value="TreeGrafter"/>
</dbReference>
<accession>A0A5B8VAL6</accession>
<comment type="similarity">
    <text evidence="1">Belongs to the sterol desaturase family.</text>
</comment>
<keyword evidence="2" id="KW-0125">Carotenoid biosynthesis</keyword>
<dbReference type="InterPro" id="IPR045019">
    <property type="entry name" value="BETA-OHASE-like"/>
</dbReference>
<dbReference type="GO" id="GO:0010291">
    <property type="term" value="F:beta-carotene 3-hydroxylase activity"/>
    <property type="evidence" value="ECO:0007669"/>
    <property type="project" value="TreeGrafter"/>
</dbReference>
<keyword evidence="3" id="KW-0560">Oxidoreductase</keyword>
<name>A0A5B8VAL6_9BACT</name>
<keyword evidence="4" id="KW-1133">Transmembrane helix</keyword>
<keyword evidence="4" id="KW-0472">Membrane</keyword>
<evidence type="ECO:0000256" key="3">
    <source>
        <dbReference type="ARBA" id="ARBA00023002"/>
    </source>
</evidence>
<dbReference type="RefSeq" id="WP_147189810.1">
    <property type="nucleotide sequence ID" value="NZ_CP042435.1"/>
</dbReference>
<protein>
    <submittedName>
        <fullName evidence="5">Beta-carotene hydroxylase</fullName>
    </submittedName>
</protein>
<dbReference type="EMBL" id="CP042435">
    <property type="protein sequence ID" value="QEC68003.1"/>
    <property type="molecule type" value="Genomic_DNA"/>
</dbReference>
<keyword evidence="6" id="KW-1185">Reference proteome</keyword>
<dbReference type="AlphaFoldDB" id="A0A5B8VAL6"/>
<reference evidence="5 6" key="1">
    <citation type="journal article" date="2016" name="Int. J. Syst. Evol. Microbiol.">
        <title>Panacibacter ginsenosidivorans gen. nov., sp. nov., with ginsenoside converting activity isolated from soil of a ginseng field.</title>
        <authorList>
            <person name="Siddiqi M.Z."/>
            <person name="Muhammad Shafi S."/>
            <person name="Choi K.D."/>
            <person name="Im W.T."/>
        </authorList>
    </citation>
    <scope>NUCLEOTIDE SEQUENCE [LARGE SCALE GENOMIC DNA]</scope>
    <source>
        <strain evidence="5 6">Gsoil1550</strain>
    </source>
</reference>
<keyword evidence="4" id="KW-0812">Transmembrane</keyword>
<evidence type="ECO:0000256" key="2">
    <source>
        <dbReference type="ARBA" id="ARBA00022746"/>
    </source>
</evidence>
<sequence length="166" mass="19979">MSWIICPIIALLTFLLMEGITWCTHRYVMHGFLWYLHEDHHNPNQHHVFEKNDAFFLIFAIPAWLCIMLGWMQEAWWVVSIGSGITMYGVAYFMVHDVIIHQRFKWFTRSNNRYVKTIRWAHKMHHKHTGKEEGESFGLLYVAKKYWEKVKRDEAIRKKKIMNPAA</sequence>
<dbReference type="PANTHER" id="PTHR31899">
    <property type="entry name" value="BETA-CAROTENE 3-HYDROXYLASE 1, CHLOROPLASTIC"/>
    <property type="match status" value="1"/>
</dbReference>
<proteinExistence type="inferred from homology"/>
<dbReference type="OrthoDB" id="5243888at2"/>
<evidence type="ECO:0000256" key="1">
    <source>
        <dbReference type="ARBA" id="ARBA00009324"/>
    </source>
</evidence>